<dbReference type="AlphaFoldDB" id="A0AAW1Q3U2"/>
<comment type="caution">
    <text evidence="1">The sequence shown here is derived from an EMBL/GenBank/DDBJ whole genome shotgun (WGS) entry which is preliminary data.</text>
</comment>
<dbReference type="EMBL" id="JALJOR010000006">
    <property type="protein sequence ID" value="KAK9815480.1"/>
    <property type="molecule type" value="Genomic_DNA"/>
</dbReference>
<proteinExistence type="predicted"/>
<name>A0AAW1Q3U2_9CHLO</name>
<accession>A0AAW1Q3U2</accession>
<reference evidence="1 2" key="1">
    <citation type="journal article" date="2024" name="Nat. Commun.">
        <title>Phylogenomics reveals the evolutionary origins of lichenization in chlorophyte algae.</title>
        <authorList>
            <person name="Puginier C."/>
            <person name="Libourel C."/>
            <person name="Otte J."/>
            <person name="Skaloud P."/>
            <person name="Haon M."/>
            <person name="Grisel S."/>
            <person name="Petersen M."/>
            <person name="Berrin J.G."/>
            <person name="Delaux P.M."/>
            <person name="Dal Grande F."/>
            <person name="Keller J."/>
        </authorList>
    </citation>
    <scope>NUCLEOTIDE SEQUENCE [LARGE SCALE GENOMIC DNA]</scope>
    <source>
        <strain evidence="1 2">SAG 2043</strain>
    </source>
</reference>
<dbReference type="Proteomes" id="UP001489004">
    <property type="component" value="Unassembled WGS sequence"/>
</dbReference>
<keyword evidence="2" id="KW-1185">Reference proteome</keyword>
<gene>
    <name evidence="1" type="ORF">WJX72_004423</name>
</gene>
<evidence type="ECO:0000313" key="1">
    <source>
        <dbReference type="EMBL" id="KAK9815480.1"/>
    </source>
</evidence>
<protein>
    <submittedName>
        <fullName evidence="1">Uncharacterized protein</fullName>
    </submittedName>
</protein>
<evidence type="ECO:0000313" key="2">
    <source>
        <dbReference type="Proteomes" id="UP001489004"/>
    </source>
</evidence>
<organism evidence="1 2">
    <name type="scientific">[Myrmecia] bisecta</name>
    <dbReference type="NCBI Taxonomy" id="41462"/>
    <lineage>
        <taxon>Eukaryota</taxon>
        <taxon>Viridiplantae</taxon>
        <taxon>Chlorophyta</taxon>
        <taxon>core chlorophytes</taxon>
        <taxon>Trebouxiophyceae</taxon>
        <taxon>Trebouxiales</taxon>
        <taxon>Trebouxiaceae</taxon>
        <taxon>Myrmecia</taxon>
    </lineage>
</organism>
<sequence length="70" mass="7994">MVLQWKYAHNLLHPGFDGRAFDFSGVKDRAFNMLSERSHQLNVKMVEAGLRNHADNGTFMQEIGLQYVGV</sequence>